<name>A0A285V994_9ACTN</name>
<feature type="transmembrane region" description="Helical" evidence="1">
    <location>
        <begin position="86"/>
        <end position="104"/>
    </location>
</feature>
<organism evidence="2 3">
    <name type="scientific">Blastococcus aggregatus</name>
    <dbReference type="NCBI Taxonomy" id="38502"/>
    <lineage>
        <taxon>Bacteria</taxon>
        <taxon>Bacillati</taxon>
        <taxon>Actinomycetota</taxon>
        <taxon>Actinomycetes</taxon>
        <taxon>Geodermatophilales</taxon>
        <taxon>Geodermatophilaceae</taxon>
        <taxon>Blastococcus</taxon>
    </lineage>
</organism>
<sequence>MTTPPSAPVLRARAVPPPPSARWRGREELRADLRPAAWLVLALAGVGVPAGLAWWALAPRADFRITEDGPVVIGSPSSELLVADDAVFVLVLTVVGLLAGGAAWRMRRQRGVALLVALALGATASGAIAWLVGELIGEGPTREQLADVGGTVTTGLDLGATAALAVAPFVALLVYVLGVIINAEDGLGRPAPEPSAVPAPEGAVPPVS</sequence>
<gene>
    <name evidence="2" type="ORF">SAMN05660748_3433</name>
</gene>
<evidence type="ECO:0008006" key="4">
    <source>
        <dbReference type="Google" id="ProtNLM"/>
    </source>
</evidence>
<protein>
    <recommendedName>
        <fullName evidence="4">LPXTG-motif cell wall anchor domain-containing protein</fullName>
    </recommendedName>
</protein>
<keyword evidence="1" id="KW-0472">Membrane</keyword>
<keyword evidence="1" id="KW-1133">Transmembrane helix</keyword>
<dbReference type="AlphaFoldDB" id="A0A285V994"/>
<accession>A0A285V994</accession>
<evidence type="ECO:0000256" key="1">
    <source>
        <dbReference type="SAM" id="Phobius"/>
    </source>
</evidence>
<dbReference type="InterPro" id="IPR021213">
    <property type="entry name" value="DUF2567"/>
</dbReference>
<evidence type="ECO:0000313" key="3">
    <source>
        <dbReference type="Proteomes" id="UP000219435"/>
    </source>
</evidence>
<keyword evidence="1" id="KW-0812">Transmembrane</keyword>
<evidence type="ECO:0000313" key="2">
    <source>
        <dbReference type="EMBL" id="SOC50674.1"/>
    </source>
</evidence>
<feature type="transmembrane region" description="Helical" evidence="1">
    <location>
        <begin position="158"/>
        <end position="181"/>
    </location>
</feature>
<dbReference type="EMBL" id="OBQI01000005">
    <property type="protein sequence ID" value="SOC50674.1"/>
    <property type="molecule type" value="Genomic_DNA"/>
</dbReference>
<dbReference type="Proteomes" id="UP000219435">
    <property type="component" value="Unassembled WGS sequence"/>
</dbReference>
<keyword evidence="3" id="KW-1185">Reference proteome</keyword>
<reference evidence="3" key="1">
    <citation type="submission" date="2017-08" db="EMBL/GenBank/DDBJ databases">
        <authorList>
            <person name="Varghese N."/>
            <person name="Submissions S."/>
        </authorList>
    </citation>
    <scope>NUCLEOTIDE SEQUENCE [LARGE SCALE GENOMIC DNA]</scope>
    <source>
        <strain evidence="3">DSM 4725</strain>
    </source>
</reference>
<feature type="transmembrane region" description="Helical" evidence="1">
    <location>
        <begin position="36"/>
        <end position="57"/>
    </location>
</feature>
<dbReference type="RefSeq" id="WP_097196208.1">
    <property type="nucleotide sequence ID" value="NZ_OBQI01000005.1"/>
</dbReference>
<proteinExistence type="predicted"/>
<dbReference type="Pfam" id="PF10821">
    <property type="entry name" value="DUF2567"/>
    <property type="match status" value="1"/>
</dbReference>
<feature type="transmembrane region" description="Helical" evidence="1">
    <location>
        <begin position="111"/>
        <end position="132"/>
    </location>
</feature>